<name>A0A381YZE4_9ZZZZ</name>
<feature type="transmembrane region" description="Helical" evidence="5">
    <location>
        <begin position="174"/>
        <end position="207"/>
    </location>
</feature>
<evidence type="ECO:0008006" key="7">
    <source>
        <dbReference type="Google" id="ProtNLM"/>
    </source>
</evidence>
<feature type="transmembrane region" description="Helical" evidence="5">
    <location>
        <begin position="42"/>
        <end position="62"/>
    </location>
</feature>
<dbReference type="AlphaFoldDB" id="A0A381YZE4"/>
<keyword evidence="2 5" id="KW-0812">Transmembrane</keyword>
<proteinExistence type="predicted"/>
<accession>A0A381YZE4</accession>
<feature type="transmembrane region" description="Helical" evidence="5">
    <location>
        <begin position="12"/>
        <end position="35"/>
    </location>
</feature>
<feature type="transmembrane region" description="Helical" evidence="5">
    <location>
        <begin position="273"/>
        <end position="292"/>
    </location>
</feature>
<comment type="subcellular location">
    <subcellularLocation>
        <location evidence="1">Membrane</location>
        <topology evidence="1">Multi-pass membrane protein</topology>
    </subcellularLocation>
</comment>
<reference evidence="6" key="1">
    <citation type="submission" date="2018-05" db="EMBL/GenBank/DDBJ databases">
        <authorList>
            <person name="Lanie J.A."/>
            <person name="Ng W.-L."/>
            <person name="Kazmierczak K.M."/>
            <person name="Andrzejewski T.M."/>
            <person name="Davidsen T.M."/>
            <person name="Wayne K.J."/>
            <person name="Tettelin H."/>
            <person name="Glass J.I."/>
            <person name="Rusch D."/>
            <person name="Podicherti R."/>
            <person name="Tsui H.-C.T."/>
            <person name="Winkler M.E."/>
        </authorList>
    </citation>
    <scope>NUCLEOTIDE SEQUENCE</scope>
</reference>
<keyword evidence="4 5" id="KW-0472">Membrane</keyword>
<dbReference type="InterPro" id="IPR051598">
    <property type="entry name" value="TSUP/Inactive_protease-like"/>
</dbReference>
<evidence type="ECO:0000256" key="5">
    <source>
        <dbReference type="SAM" id="Phobius"/>
    </source>
</evidence>
<dbReference type="PANTHER" id="PTHR43701">
    <property type="entry name" value="MEMBRANE TRANSPORTER PROTEIN MJ0441-RELATED"/>
    <property type="match status" value="1"/>
</dbReference>
<protein>
    <recommendedName>
        <fullName evidence="7">Membrane transporter protein</fullName>
    </recommendedName>
</protein>
<evidence type="ECO:0000256" key="1">
    <source>
        <dbReference type="ARBA" id="ARBA00004141"/>
    </source>
</evidence>
<organism evidence="6">
    <name type="scientific">marine metagenome</name>
    <dbReference type="NCBI Taxonomy" id="408172"/>
    <lineage>
        <taxon>unclassified sequences</taxon>
        <taxon>metagenomes</taxon>
        <taxon>ecological metagenomes</taxon>
    </lineage>
</organism>
<feature type="transmembrane region" description="Helical" evidence="5">
    <location>
        <begin position="113"/>
        <end position="131"/>
    </location>
</feature>
<sequence length="307" mass="33214">MSIYLPIAELSVNLFVLLSLGGAVGFLSGMFGLGGGFLMTPLLIFMGIPTNVAVATSANQIVASSISGTIGHWRQGLVDFKMGGVLLIGSFFGSILGIWIFKTLVSSGQIETVISILYFILLFSIGLLMLIESSQVIRDRIRKKTVKKKIHYHNWAHKLPFKVRFYKSKLYISIIPPIIIGFVIGVLSATMGIGGAFILIPAMIYFLGMPTSKVIGTSLFQIIFITAIVTLLHTTTTFAVDAVLAFFLIISSVIGAQIGVLAANKLRGEEIRALLAIIVLVVGVKIALDLLVPPEEIFNLSVLRVIF</sequence>
<evidence type="ECO:0000256" key="4">
    <source>
        <dbReference type="ARBA" id="ARBA00023136"/>
    </source>
</evidence>
<dbReference type="EMBL" id="UINC01019444">
    <property type="protein sequence ID" value="SVA82320.1"/>
    <property type="molecule type" value="Genomic_DNA"/>
</dbReference>
<dbReference type="PANTHER" id="PTHR43701:SF12">
    <property type="entry name" value="MEMBRANE TRANSPORTER PROTEIN YTNM-RELATED"/>
    <property type="match status" value="1"/>
</dbReference>
<evidence type="ECO:0000313" key="6">
    <source>
        <dbReference type="EMBL" id="SVA82320.1"/>
    </source>
</evidence>
<dbReference type="InterPro" id="IPR002781">
    <property type="entry name" value="TM_pro_TauE-like"/>
</dbReference>
<feature type="transmembrane region" description="Helical" evidence="5">
    <location>
        <begin position="238"/>
        <end position="261"/>
    </location>
</feature>
<evidence type="ECO:0000256" key="2">
    <source>
        <dbReference type="ARBA" id="ARBA00022692"/>
    </source>
</evidence>
<gene>
    <name evidence="6" type="ORF">METZ01_LOCUS135174</name>
</gene>
<dbReference type="GO" id="GO:0016020">
    <property type="term" value="C:membrane"/>
    <property type="evidence" value="ECO:0007669"/>
    <property type="project" value="UniProtKB-SubCell"/>
</dbReference>
<dbReference type="Pfam" id="PF01925">
    <property type="entry name" value="TauE"/>
    <property type="match status" value="1"/>
</dbReference>
<feature type="transmembrane region" description="Helical" evidence="5">
    <location>
        <begin position="214"/>
        <end position="232"/>
    </location>
</feature>
<feature type="transmembrane region" description="Helical" evidence="5">
    <location>
        <begin position="82"/>
        <end position="101"/>
    </location>
</feature>
<evidence type="ECO:0000256" key="3">
    <source>
        <dbReference type="ARBA" id="ARBA00022989"/>
    </source>
</evidence>
<keyword evidence="3 5" id="KW-1133">Transmembrane helix</keyword>